<feature type="domain" description="Epoxide hydrolase N-terminal" evidence="1">
    <location>
        <begin position="8"/>
        <end position="61"/>
    </location>
</feature>
<evidence type="ECO:0000313" key="3">
    <source>
        <dbReference type="Proteomes" id="UP000001055"/>
    </source>
</evidence>
<dbReference type="KEGG" id="pno:SNOG_06028"/>
<dbReference type="AlphaFoldDB" id="Q0UQD6"/>
<protein>
    <recommendedName>
        <fullName evidence="1">Epoxide hydrolase N-terminal domain-containing protein</fullName>
    </recommendedName>
</protein>
<dbReference type="InParanoid" id="Q0UQD6"/>
<dbReference type="InterPro" id="IPR010497">
    <property type="entry name" value="Epoxide_hydro_N"/>
</dbReference>
<accession>Q0UQD6</accession>
<gene>
    <name evidence="2" type="ORF">SNOG_06028</name>
</gene>
<dbReference type="Pfam" id="PF06441">
    <property type="entry name" value="EHN"/>
    <property type="match status" value="1"/>
</dbReference>
<dbReference type="GeneID" id="5973294"/>
<sequence>MPHTATPLEDLDTAAHLRNIPSDRDDCEPWLHGPPSRNIKRLTQHWAHEYEWRKAEAQFNE</sequence>
<evidence type="ECO:0000313" key="2">
    <source>
        <dbReference type="EMBL" id="EAT87092.1"/>
    </source>
</evidence>
<dbReference type="InterPro" id="IPR029058">
    <property type="entry name" value="AB_hydrolase_fold"/>
</dbReference>
<dbReference type="EMBL" id="CH445332">
    <property type="protein sequence ID" value="EAT87092.1"/>
    <property type="molecule type" value="Genomic_DNA"/>
</dbReference>
<name>Q0UQD6_PHANO</name>
<reference evidence="3" key="1">
    <citation type="journal article" date="2007" name="Plant Cell">
        <title>Dothideomycete-plant interactions illuminated by genome sequencing and EST analysis of the wheat pathogen Stagonospora nodorum.</title>
        <authorList>
            <person name="Hane J.K."/>
            <person name="Lowe R.G."/>
            <person name="Solomon P.S."/>
            <person name="Tan K.C."/>
            <person name="Schoch C.L."/>
            <person name="Spatafora J.W."/>
            <person name="Crous P.W."/>
            <person name="Kodira C."/>
            <person name="Birren B.W."/>
            <person name="Galagan J.E."/>
            <person name="Torriani S.F."/>
            <person name="McDonald B.A."/>
            <person name="Oliver R.P."/>
        </authorList>
    </citation>
    <scope>NUCLEOTIDE SEQUENCE [LARGE SCALE GENOMIC DNA]</scope>
    <source>
        <strain evidence="3">SN15 / ATCC MYA-4574 / FGSC 10173</strain>
    </source>
</reference>
<dbReference type="HOGENOM" id="CLU_2923421_0_0_1"/>
<proteinExistence type="predicted"/>
<evidence type="ECO:0000259" key="1">
    <source>
        <dbReference type="Pfam" id="PF06441"/>
    </source>
</evidence>
<dbReference type="Proteomes" id="UP000001055">
    <property type="component" value="Unassembled WGS sequence"/>
</dbReference>
<dbReference type="Gene3D" id="3.40.50.1820">
    <property type="entry name" value="alpha/beta hydrolase"/>
    <property type="match status" value="1"/>
</dbReference>
<dbReference type="RefSeq" id="XP_001796417.1">
    <property type="nucleotide sequence ID" value="XM_001796365.1"/>
</dbReference>
<organism evidence="2 3">
    <name type="scientific">Phaeosphaeria nodorum (strain SN15 / ATCC MYA-4574 / FGSC 10173)</name>
    <name type="common">Glume blotch fungus</name>
    <name type="synonym">Parastagonospora nodorum</name>
    <dbReference type="NCBI Taxonomy" id="321614"/>
    <lineage>
        <taxon>Eukaryota</taxon>
        <taxon>Fungi</taxon>
        <taxon>Dikarya</taxon>
        <taxon>Ascomycota</taxon>
        <taxon>Pezizomycotina</taxon>
        <taxon>Dothideomycetes</taxon>
        <taxon>Pleosporomycetidae</taxon>
        <taxon>Pleosporales</taxon>
        <taxon>Pleosporineae</taxon>
        <taxon>Phaeosphaeriaceae</taxon>
        <taxon>Parastagonospora</taxon>
    </lineage>
</organism>